<organism evidence="1 2">
    <name type="scientific">Acinetobacter seifertii</name>
    <dbReference type="NCBI Taxonomy" id="1530123"/>
    <lineage>
        <taxon>Bacteria</taxon>
        <taxon>Pseudomonadati</taxon>
        <taxon>Pseudomonadota</taxon>
        <taxon>Gammaproteobacteria</taxon>
        <taxon>Moraxellales</taxon>
        <taxon>Moraxellaceae</taxon>
        <taxon>Acinetobacter</taxon>
        <taxon>Acinetobacter calcoaceticus/baumannii complex</taxon>
    </lineage>
</organism>
<dbReference type="AlphaFoldDB" id="N8S6R4"/>
<accession>N8S6R4</accession>
<name>N8S6R4_9GAMM</name>
<sequence>MIVSAHLGDVIMIAADKRAMNYNVETNELSVSHNNENKIQLWCRGAIAGTGDVVFINRIMKRFADISIEEQKIKQIDIIAEEINRRLYEGLPIDFINNNTIVFSIFNGVNSLLYSIPISAFLEKQLSNTYLNKVEPGTVEVCCLHTPPDLSYLKNFQSNLRSLNSFDSIVQFLMCYVEQLKQIFAMQASIDPSVTSAFDLYLQSCQSGQRLALHIENPLLISSIIFK</sequence>
<dbReference type="Proteomes" id="UP000013065">
    <property type="component" value="Unassembled WGS sequence"/>
</dbReference>
<proteinExistence type="predicted"/>
<reference evidence="1 2" key="2">
    <citation type="journal article" date="2015" name="Int. J. Syst. Evol. Microbiol.">
        <title>Acinetobacter seifertii sp. nov., a member of the Acinetobacter calcoaceticus-Acinetobacter baumannii complex isolated from human clinical specimens.</title>
        <authorList>
            <person name="Nemec A."/>
            <person name="Krizova L."/>
            <person name="Maixnerova M."/>
            <person name="Sedo O."/>
            <person name="Brisse S."/>
            <person name="Higgins P.G."/>
        </authorList>
    </citation>
    <scope>NUCLEOTIDE SEQUENCE [LARGE SCALE GENOMIC DNA]</scope>
    <source>
        <strain evidence="1 2">NIPH 973</strain>
    </source>
</reference>
<evidence type="ECO:0000313" key="2">
    <source>
        <dbReference type="Proteomes" id="UP000013065"/>
    </source>
</evidence>
<reference evidence="2" key="1">
    <citation type="submission" date="2013-02" db="EMBL/GenBank/DDBJ databases">
        <title>The Genome Sequence of Acinetobacter sp. NIPH 973.</title>
        <authorList>
            <consortium name="The Broad Institute Genome Sequencing Platform"/>
            <consortium name="The Broad Institute Genome Sequencing Center for Infectious Disease"/>
            <person name="Cerqueira G."/>
            <person name="Feldgarden M."/>
            <person name="Courvalin P."/>
            <person name="Perichon B."/>
            <person name="Grillot-Courvalin C."/>
            <person name="Clermont D."/>
            <person name="Rocha E."/>
            <person name="Yoon E.-J."/>
            <person name="Nemec A."/>
            <person name="Walker B."/>
            <person name="Young S.K."/>
            <person name="Zeng Q."/>
            <person name="Gargeya S."/>
            <person name="Fitzgerald M."/>
            <person name="Haas B."/>
            <person name="Abouelleil A."/>
            <person name="Alvarado L."/>
            <person name="Arachchi H.M."/>
            <person name="Berlin A.M."/>
            <person name="Chapman S.B."/>
            <person name="Dewar J."/>
            <person name="Goldberg J."/>
            <person name="Griggs A."/>
            <person name="Gujja S."/>
            <person name="Hansen M."/>
            <person name="Howarth C."/>
            <person name="Imamovic A."/>
            <person name="Larimer J."/>
            <person name="McCowan C."/>
            <person name="Murphy C."/>
            <person name="Neiman D."/>
            <person name="Pearson M."/>
            <person name="Priest M."/>
            <person name="Roberts A."/>
            <person name="Saif S."/>
            <person name="Shea T."/>
            <person name="Sisk P."/>
            <person name="Sykes S."/>
            <person name="Wortman J."/>
            <person name="Nusbaum C."/>
            <person name="Birren B."/>
        </authorList>
    </citation>
    <scope>NUCLEOTIDE SEQUENCE [LARGE SCALE GENOMIC DNA]</scope>
    <source>
        <strain evidence="2">NIPH 973</strain>
    </source>
</reference>
<dbReference type="EMBL" id="APOO01000021">
    <property type="protein sequence ID" value="ENU43248.1"/>
    <property type="molecule type" value="Genomic_DNA"/>
</dbReference>
<evidence type="ECO:0000313" key="1">
    <source>
        <dbReference type="EMBL" id="ENU43248.1"/>
    </source>
</evidence>
<comment type="caution">
    <text evidence="1">The sequence shown here is derived from an EMBL/GenBank/DDBJ whole genome shotgun (WGS) entry which is preliminary data.</text>
</comment>
<dbReference type="PATRIC" id="fig|520709.3.peg.1907"/>
<dbReference type="HOGENOM" id="CLU_106163_0_0_6"/>
<protein>
    <submittedName>
        <fullName evidence="1">Uncharacterized protein</fullName>
    </submittedName>
</protein>
<gene>
    <name evidence="1" type="ORF">F985_01958</name>
</gene>